<dbReference type="InterPro" id="IPR000994">
    <property type="entry name" value="Pept_M24"/>
</dbReference>
<accession>A0A940NJL7</accession>
<evidence type="ECO:0000313" key="3">
    <source>
        <dbReference type="Proteomes" id="UP000682134"/>
    </source>
</evidence>
<dbReference type="InterPro" id="IPR036005">
    <property type="entry name" value="Creatinase/aminopeptidase-like"/>
</dbReference>
<sequence>MNPIQKLKLFLNQSGYDGILLRKRNNFSWLTEGRKNHIVLSDSNGVSDWLILKNDNFLITNIMEERRISDEECKNLNFDFHVLTTEWYESTDRIIFELTAGQNIVSDTIFSNWKVVDQDISFIRSCLSEIEISRYREICQSTANILEQTGKVIKPGMTELQICAKLFESAINHDLVIHVALVASDERIFKYRHPLPTNKRLGQYLMMVVCAERGGLVANATRFVHFGKLSTELILNKEKLANIDVAMNANTIPGNKVGDIINVGIDAYKKVGFPDDWKKLHQGGLTGYSTREYLASPFTNHKVTVNQAFAWNPSLPGIKSEDTILVHQNRIEFLTTTNDWEYIEVKYDNKSYLRPDILIR</sequence>
<dbReference type="InterPro" id="IPR050659">
    <property type="entry name" value="Peptidase_M24B"/>
</dbReference>
<organism evidence="2 3">
    <name type="scientific">Gottfriedia endophytica</name>
    <dbReference type="NCBI Taxonomy" id="2820819"/>
    <lineage>
        <taxon>Bacteria</taxon>
        <taxon>Bacillati</taxon>
        <taxon>Bacillota</taxon>
        <taxon>Bacilli</taxon>
        <taxon>Bacillales</taxon>
        <taxon>Bacillaceae</taxon>
        <taxon>Gottfriedia</taxon>
    </lineage>
</organism>
<gene>
    <name evidence="2" type="ORF">J5Y03_15265</name>
</gene>
<feature type="domain" description="Peptidase M24" evidence="1">
    <location>
        <begin position="134"/>
        <end position="327"/>
    </location>
</feature>
<dbReference type="Pfam" id="PF00557">
    <property type="entry name" value="Peptidase_M24"/>
    <property type="match status" value="1"/>
</dbReference>
<dbReference type="Proteomes" id="UP000682134">
    <property type="component" value="Unassembled WGS sequence"/>
</dbReference>
<protein>
    <submittedName>
        <fullName evidence="2">M24 family metallopeptidase</fullName>
    </submittedName>
</protein>
<dbReference type="PANTHER" id="PTHR46112">
    <property type="entry name" value="AMINOPEPTIDASE"/>
    <property type="match status" value="1"/>
</dbReference>
<dbReference type="AlphaFoldDB" id="A0A940NJL7"/>
<dbReference type="EMBL" id="JAGIYQ010000012">
    <property type="protein sequence ID" value="MBP0726519.1"/>
    <property type="molecule type" value="Genomic_DNA"/>
</dbReference>
<evidence type="ECO:0000313" key="2">
    <source>
        <dbReference type="EMBL" id="MBP0726519.1"/>
    </source>
</evidence>
<keyword evidence="3" id="KW-1185">Reference proteome</keyword>
<dbReference type="SUPFAM" id="SSF55920">
    <property type="entry name" value="Creatinase/aminopeptidase"/>
    <property type="match status" value="1"/>
</dbReference>
<dbReference type="Gene3D" id="3.90.230.10">
    <property type="entry name" value="Creatinase/methionine aminopeptidase superfamily"/>
    <property type="match status" value="1"/>
</dbReference>
<dbReference type="CDD" id="cd01066">
    <property type="entry name" value="APP_MetAP"/>
    <property type="match status" value="1"/>
</dbReference>
<dbReference type="RefSeq" id="WP_209406861.1">
    <property type="nucleotide sequence ID" value="NZ_JAGIYQ010000012.1"/>
</dbReference>
<comment type="caution">
    <text evidence="2">The sequence shown here is derived from an EMBL/GenBank/DDBJ whole genome shotgun (WGS) entry which is preliminary data.</text>
</comment>
<proteinExistence type="predicted"/>
<reference evidence="2" key="1">
    <citation type="submission" date="2021-04" db="EMBL/GenBank/DDBJ databases">
        <title>Genome seq and assembly of Bacillus sp.</title>
        <authorList>
            <person name="Chhetri G."/>
        </authorList>
    </citation>
    <scope>NUCLEOTIDE SEQUENCE</scope>
    <source>
        <strain evidence="2">RG28</strain>
    </source>
</reference>
<name>A0A940NJL7_9BACI</name>
<evidence type="ECO:0000259" key="1">
    <source>
        <dbReference type="Pfam" id="PF00557"/>
    </source>
</evidence>
<dbReference type="PANTHER" id="PTHR46112:SF2">
    <property type="entry name" value="XAA-PRO AMINOPEPTIDASE P-RELATED"/>
    <property type="match status" value="1"/>
</dbReference>